<protein>
    <submittedName>
        <fullName evidence="1">Uncharacterized protein</fullName>
    </submittedName>
</protein>
<evidence type="ECO:0000313" key="2">
    <source>
        <dbReference type="Proteomes" id="UP000518266"/>
    </source>
</evidence>
<gene>
    <name evidence="1" type="ORF">F7725_000793</name>
</gene>
<organism evidence="1 2">
    <name type="scientific">Dissostichus mawsoni</name>
    <name type="common">Antarctic cod</name>
    <dbReference type="NCBI Taxonomy" id="36200"/>
    <lineage>
        <taxon>Eukaryota</taxon>
        <taxon>Metazoa</taxon>
        <taxon>Chordata</taxon>
        <taxon>Craniata</taxon>
        <taxon>Vertebrata</taxon>
        <taxon>Euteleostomi</taxon>
        <taxon>Actinopterygii</taxon>
        <taxon>Neopterygii</taxon>
        <taxon>Teleostei</taxon>
        <taxon>Neoteleostei</taxon>
        <taxon>Acanthomorphata</taxon>
        <taxon>Eupercaria</taxon>
        <taxon>Perciformes</taxon>
        <taxon>Notothenioidei</taxon>
        <taxon>Nototheniidae</taxon>
        <taxon>Dissostichus</taxon>
    </lineage>
</organism>
<proteinExistence type="predicted"/>
<dbReference type="Proteomes" id="UP000518266">
    <property type="component" value="Unassembled WGS sequence"/>
</dbReference>
<dbReference type="AlphaFoldDB" id="A0A7J5ZJM4"/>
<keyword evidence="2" id="KW-1185">Reference proteome</keyword>
<accession>A0A7J5ZJM4</accession>
<comment type="caution">
    <text evidence="1">The sequence shown here is derived from an EMBL/GenBank/DDBJ whole genome shotgun (WGS) entry which is preliminary data.</text>
</comment>
<dbReference type="EMBL" id="JAAKFY010000002">
    <property type="protein sequence ID" value="KAF3860538.1"/>
    <property type="molecule type" value="Genomic_DNA"/>
</dbReference>
<dbReference type="OrthoDB" id="8962263at2759"/>
<reference evidence="1 2" key="1">
    <citation type="submission" date="2020-03" db="EMBL/GenBank/DDBJ databases">
        <title>Dissostichus mawsoni Genome sequencing and assembly.</title>
        <authorList>
            <person name="Park H."/>
        </authorList>
    </citation>
    <scope>NUCLEOTIDE SEQUENCE [LARGE SCALE GENOMIC DNA]</scope>
    <source>
        <strain evidence="1">DM0001</strain>
        <tissue evidence="1">Muscle</tissue>
    </source>
</reference>
<evidence type="ECO:0000313" key="1">
    <source>
        <dbReference type="EMBL" id="KAF3860538.1"/>
    </source>
</evidence>
<name>A0A7J5ZJM4_DISMA</name>
<sequence length="124" mass="14240">MLPSLSKEDLRDLLPGPEHFFRRRTIWRLTHDENEPYSHLPCFPPLPPPPPAPTPLHPPSFLHPPSPLKAHNPNMVPAEPYSFLVHCMSYTQTQNWSNHEAPFLKSSVLEKKETTSFPKIFAVD</sequence>